<evidence type="ECO:0000256" key="5">
    <source>
        <dbReference type="ARBA" id="ARBA00023004"/>
    </source>
</evidence>
<accession>A0A1E7L058</accession>
<dbReference type="InterPro" id="IPR051269">
    <property type="entry name" value="Fe-S_cluster_ET"/>
</dbReference>
<dbReference type="Proteomes" id="UP000176005">
    <property type="component" value="Unassembled WGS sequence"/>
</dbReference>
<protein>
    <recommendedName>
        <fullName evidence="10">Ferredoxin</fullName>
    </recommendedName>
</protein>
<dbReference type="EMBL" id="LJGW01000372">
    <property type="protein sequence ID" value="OEV09443.1"/>
    <property type="molecule type" value="Genomic_DNA"/>
</dbReference>
<evidence type="ECO:0000256" key="4">
    <source>
        <dbReference type="ARBA" id="ARBA00022982"/>
    </source>
</evidence>
<keyword evidence="6" id="KW-0411">Iron-sulfur</keyword>
<keyword evidence="2" id="KW-0813">Transport</keyword>
<keyword evidence="9" id="KW-1185">Reference proteome</keyword>
<comment type="caution">
    <text evidence="8">The sequence shown here is derived from an EMBL/GenBank/DDBJ whole genome shotgun (WGS) entry which is preliminary data.</text>
</comment>
<keyword evidence="3" id="KW-0479">Metal-binding</keyword>
<keyword evidence="4" id="KW-0249">Electron transport</keyword>
<dbReference type="PANTHER" id="PTHR36923">
    <property type="entry name" value="FERREDOXIN"/>
    <property type="match status" value="1"/>
</dbReference>
<dbReference type="RefSeq" id="WP_070018620.1">
    <property type="nucleotide sequence ID" value="NZ_LJGW01000372.1"/>
</dbReference>
<keyword evidence="7" id="KW-0003">3Fe-4S</keyword>
<keyword evidence="5" id="KW-0408">Iron</keyword>
<sequence>MVHVSVVPDRCIGAAQCVLTAPDVFDQDDDGFVEVLDEQPEGIQGEKARMAGKICPSQSIVVSGGEDDPAGG</sequence>
<name>A0A1E7L058_9ACTN</name>
<evidence type="ECO:0000313" key="8">
    <source>
        <dbReference type="EMBL" id="OEV09443.1"/>
    </source>
</evidence>
<dbReference type="AlphaFoldDB" id="A0A1E7L058"/>
<reference evidence="8 9" key="1">
    <citation type="journal article" date="2016" name="Front. Microbiol.">
        <title>Comparative Genomics Analysis of Streptomyces Species Reveals Their Adaptation to the Marine Environment and Their Diversity at the Genomic Level.</title>
        <authorList>
            <person name="Tian X."/>
            <person name="Zhang Z."/>
            <person name="Yang T."/>
            <person name="Chen M."/>
            <person name="Li J."/>
            <person name="Chen F."/>
            <person name="Yang J."/>
            <person name="Li W."/>
            <person name="Zhang B."/>
            <person name="Zhang Z."/>
            <person name="Wu J."/>
            <person name="Zhang C."/>
            <person name="Long L."/>
            <person name="Xiao J."/>
        </authorList>
    </citation>
    <scope>NUCLEOTIDE SEQUENCE [LARGE SCALE GENOMIC DNA]</scope>
    <source>
        <strain evidence="8 9">SCSIO 10429</strain>
    </source>
</reference>
<evidence type="ECO:0000256" key="6">
    <source>
        <dbReference type="ARBA" id="ARBA00023014"/>
    </source>
</evidence>
<evidence type="ECO:0000256" key="7">
    <source>
        <dbReference type="ARBA" id="ARBA00023291"/>
    </source>
</evidence>
<dbReference type="Pfam" id="PF13370">
    <property type="entry name" value="Fer4_13"/>
    <property type="match status" value="1"/>
</dbReference>
<evidence type="ECO:0000256" key="2">
    <source>
        <dbReference type="ARBA" id="ARBA00022448"/>
    </source>
</evidence>
<dbReference type="PANTHER" id="PTHR36923:SF3">
    <property type="entry name" value="FERREDOXIN"/>
    <property type="match status" value="1"/>
</dbReference>
<dbReference type="GO" id="GO:0051538">
    <property type="term" value="F:3 iron, 4 sulfur cluster binding"/>
    <property type="evidence" value="ECO:0007669"/>
    <property type="project" value="UniProtKB-KW"/>
</dbReference>
<dbReference type="Gene3D" id="3.30.70.20">
    <property type="match status" value="1"/>
</dbReference>
<dbReference type="GO" id="GO:0046872">
    <property type="term" value="F:metal ion binding"/>
    <property type="evidence" value="ECO:0007669"/>
    <property type="project" value="UniProtKB-KW"/>
</dbReference>
<evidence type="ECO:0000313" key="9">
    <source>
        <dbReference type="Proteomes" id="UP000176005"/>
    </source>
</evidence>
<proteinExistence type="predicted"/>
<comment type="cofactor">
    <cofactor evidence="1">
        <name>[3Fe-4S] cluster</name>
        <dbReference type="ChEBI" id="CHEBI:21137"/>
    </cofactor>
</comment>
<gene>
    <name evidence="8" type="ORF">AN218_21950</name>
</gene>
<evidence type="ECO:0000256" key="1">
    <source>
        <dbReference type="ARBA" id="ARBA00001927"/>
    </source>
</evidence>
<organism evidence="8 9">
    <name type="scientific">Streptomyces nanshensis</name>
    <dbReference type="NCBI Taxonomy" id="518642"/>
    <lineage>
        <taxon>Bacteria</taxon>
        <taxon>Bacillati</taxon>
        <taxon>Actinomycetota</taxon>
        <taxon>Actinomycetes</taxon>
        <taxon>Kitasatosporales</taxon>
        <taxon>Streptomycetaceae</taxon>
        <taxon>Streptomyces</taxon>
    </lineage>
</organism>
<evidence type="ECO:0000256" key="3">
    <source>
        <dbReference type="ARBA" id="ARBA00022723"/>
    </source>
</evidence>
<dbReference type="SUPFAM" id="SSF54862">
    <property type="entry name" value="4Fe-4S ferredoxins"/>
    <property type="match status" value="1"/>
</dbReference>
<evidence type="ECO:0008006" key="10">
    <source>
        <dbReference type="Google" id="ProtNLM"/>
    </source>
</evidence>
<dbReference type="PATRIC" id="fig|518642.10.peg.5441"/>